<organism evidence="3">
    <name type="scientific">Rhizophora mucronata</name>
    <name type="common">Asiatic mangrove</name>
    <dbReference type="NCBI Taxonomy" id="61149"/>
    <lineage>
        <taxon>Eukaryota</taxon>
        <taxon>Viridiplantae</taxon>
        <taxon>Streptophyta</taxon>
        <taxon>Embryophyta</taxon>
        <taxon>Tracheophyta</taxon>
        <taxon>Spermatophyta</taxon>
        <taxon>Magnoliopsida</taxon>
        <taxon>eudicotyledons</taxon>
        <taxon>Gunneridae</taxon>
        <taxon>Pentapetalae</taxon>
        <taxon>rosids</taxon>
        <taxon>fabids</taxon>
        <taxon>Malpighiales</taxon>
        <taxon>Rhizophoraceae</taxon>
        <taxon>Rhizophora</taxon>
    </lineage>
</organism>
<evidence type="ECO:0000313" key="3">
    <source>
        <dbReference type="EMBL" id="MBX11566.1"/>
    </source>
</evidence>
<accession>A0A2P2L0T1</accession>
<feature type="region of interest" description="Disordered" evidence="1">
    <location>
        <begin position="81"/>
        <end position="159"/>
    </location>
</feature>
<feature type="chain" id="PRO_5015185492" evidence="2">
    <location>
        <begin position="27"/>
        <end position="159"/>
    </location>
</feature>
<reference evidence="3" key="1">
    <citation type="submission" date="2018-02" db="EMBL/GenBank/DDBJ databases">
        <title>Rhizophora mucronata_Transcriptome.</title>
        <authorList>
            <person name="Meera S.P."/>
            <person name="Sreeshan A."/>
            <person name="Augustine A."/>
        </authorList>
    </citation>
    <scope>NUCLEOTIDE SEQUENCE</scope>
    <source>
        <tissue evidence="3">Leaf</tissue>
    </source>
</reference>
<protein>
    <submittedName>
        <fullName evidence="3">Uncharacterized protein</fullName>
    </submittedName>
</protein>
<proteinExistence type="predicted"/>
<feature type="signal peptide" evidence="2">
    <location>
        <begin position="1"/>
        <end position="26"/>
    </location>
</feature>
<feature type="compositionally biased region" description="Polar residues" evidence="1">
    <location>
        <begin position="144"/>
        <end position="159"/>
    </location>
</feature>
<sequence>MTLRPFCSFLCCKSLIFLTSAPSGSSTYGSLLDHPCFLGFSLFSLLASSFSSSESSSSIIGPFDLLGASCSMYAGGCTLPNELPSGPKNPDSNIPPKGRAKNGSSNGSLPAKKIRQQTPLTPKGTKSSKTSKRVTKIKERVPATPSSLHFQENYSSPSN</sequence>
<evidence type="ECO:0000256" key="1">
    <source>
        <dbReference type="SAM" id="MobiDB-lite"/>
    </source>
</evidence>
<keyword evidence="2" id="KW-0732">Signal</keyword>
<dbReference type="EMBL" id="GGEC01031082">
    <property type="protein sequence ID" value="MBX11566.1"/>
    <property type="molecule type" value="Transcribed_RNA"/>
</dbReference>
<name>A0A2P2L0T1_RHIMU</name>
<evidence type="ECO:0000256" key="2">
    <source>
        <dbReference type="SAM" id="SignalP"/>
    </source>
</evidence>
<dbReference type="AlphaFoldDB" id="A0A2P2L0T1"/>